<keyword evidence="2 10" id="KW-0723">Serine/threonine-protein kinase</keyword>
<keyword evidence="4 7" id="KW-0547">Nucleotide-binding</keyword>
<gene>
    <name evidence="10" type="ORF">E1263_27145</name>
</gene>
<evidence type="ECO:0000256" key="7">
    <source>
        <dbReference type="PROSITE-ProRule" id="PRU10141"/>
    </source>
</evidence>
<dbReference type="EMBL" id="SMKX01000094">
    <property type="protein sequence ID" value="TDD54457.1"/>
    <property type="molecule type" value="Genomic_DNA"/>
</dbReference>
<dbReference type="Pfam" id="PF00069">
    <property type="entry name" value="Pkinase"/>
    <property type="match status" value="1"/>
</dbReference>
<evidence type="ECO:0000256" key="6">
    <source>
        <dbReference type="ARBA" id="ARBA00022840"/>
    </source>
</evidence>
<accession>A0A4V2YNI2</accession>
<evidence type="ECO:0000256" key="3">
    <source>
        <dbReference type="ARBA" id="ARBA00022679"/>
    </source>
</evidence>
<sequence length="598" mass="64010">MDPGYLVAGRYRLEEELGQGGMGAVWRAVDLELGREVALKRAFGGSVRREAKVGAGLMHPNVVVVFDAVTDGDAQWLVTEYVHATSLDRIIETEGPLSEERALKIGGQLAAALAAIHERGIVHRDIKPANVLVTSDDVAKLTDLGIARWTEITQSGGAQLTGTLGYVAPEVANGGEATAASDMFALGATLYAAVEGHSPWGDGADGPFSQIQRAGKGTPIPHQRAKEIAPLLESLMERDPARRPTAAELTQHGDIPRLQGIRRRKRLRVRRSAVVAGVAVLVAGAVLATWSLLPDRSVPEASKPQVIGLGSDPAALDPCAFISVNAMLPYGTPFIDPEVMNFNGCVVTTELGDGSGQVQVRLELANRDPYPSREIVEGQMGEMERPEVKDRECPRIVSLPDTHRLIATGHNNDRAEKAPICLYAEAVLNAAIAMINKGQLPLRTWKWPAKSLATVDACSLLDAAAVTKALGAPDDQPRREFGGWECAWEGQGNKNEINVSYSREWPIKTDEDLAGTITTIGGRTAAVLPESDNKAVCKIELAHRQYKPRLPPLSGTPPLRDEVVNIQLIDRAATSSAATCARARDAAETIVGSLAKIS</sequence>
<keyword evidence="8" id="KW-0812">Transmembrane</keyword>
<comment type="caution">
    <text evidence="10">The sequence shown here is derived from an EMBL/GenBank/DDBJ whole genome shotgun (WGS) entry which is preliminary data.</text>
</comment>
<dbReference type="Proteomes" id="UP000295124">
    <property type="component" value="Unassembled WGS sequence"/>
</dbReference>
<dbReference type="GO" id="GO:0004674">
    <property type="term" value="F:protein serine/threonine kinase activity"/>
    <property type="evidence" value="ECO:0007669"/>
    <property type="project" value="UniProtKB-KW"/>
</dbReference>
<feature type="transmembrane region" description="Helical" evidence="8">
    <location>
        <begin position="272"/>
        <end position="293"/>
    </location>
</feature>
<dbReference type="AlphaFoldDB" id="A0A4V2YNI2"/>
<evidence type="ECO:0000256" key="4">
    <source>
        <dbReference type="ARBA" id="ARBA00022741"/>
    </source>
</evidence>
<feature type="domain" description="Protein kinase" evidence="9">
    <location>
        <begin position="11"/>
        <end position="255"/>
    </location>
</feature>
<keyword evidence="5 10" id="KW-0418">Kinase</keyword>
<dbReference type="PROSITE" id="PS00107">
    <property type="entry name" value="PROTEIN_KINASE_ATP"/>
    <property type="match status" value="1"/>
</dbReference>
<dbReference type="CDD" id="cd14014">
    <property type="entry name" value="STKc_PknB_like"/>
    <property type="match status" value="1"/>
</dbReference>
<reference evidence="10 11" key="1">
    <citation type="submission" date="2019-03" db="EMBL/GenBank/DDBJ databases">
        <title>Draft genome sequences of novel Actinobacteria.</title>
        <authorList>
            <person name="Sahin N."/>
            <person name="Ay H."/>
            <person name="Saygin H."/>
        </authorList>
    </citation>
    <scope>NUCLEOTIDE SEQUENCE [LARGE SCALE GENOMIC DNA]</scope>
    <source>
        <strain evidence="10 11">JCM 13523</strain>
    </source>
</reference>
<dbReference type="Gene3D" id="1.10.510.10">
    <property type="entry name" value="Transferase(Phosphotransferase) domain 1"/>
    <property type="match status" value="1"/>
</dbReference>
<dbReference type="PANTHER" id="PTHR43289">
    <property type="entry name" value="MITOGEN-ACTIVATED PROTEIN KINASE KINASE KINASE 20-RELATED"/>
    <property type="match status" value="1"/>
</dbReference>
<evidence type="ECO:0000259" key="9">
    <source>
        <dbReference type="PROSITE" id="PS50011"/>
    </source>
</evidence>
<dbReference type="SUPFAM" id="SSF56112">
    <property type="entry name" value="Protein kinase-like (PK-like)"/>
    <property type="match status" value="1"/>
</dbReference>
<keyword evidence="6 7" id="KW-0067">ATP-binding</keyword>
<keyword evidence="8" id="KW-0472">Membrane</keyword>
<dbReference type="OrthoDB" id="9762169at2"/>
<name>A0A4V2YNI2_9ACTN</name>
<dbReference type="EC" id="2.7.11.1" evidence="1"/>
<dbReference type="RefSeq" id="WP_132172319.1">
    <property type="nucleotide sequence ID" value="NZ_SMKX01000094.1"/>
</dbReference>
<feature type="binding site" evidence="7">
    <location>
        <position position="40"/>
    </location>
    <ligand>
        <name>ATP</name>
        <dbReference type="ChEBI" id="CHEBI:30616"/>
    </ligand>
</feature>
<dbReference type="InterPro" id="IPR008271">
    <property type="entry name" value="Ser/Thr_kinase_AS"/>
</dbReference>
<dbReference type="Gene3D" id="3.30.200.20">
    <property type="entry name" value="Phosphorylase Kinase, domain 1"/>
    <property type="match status" value="1"/>
</dbReference>
<dbReference type="PANTHER" id="PTHR43289:SF6">
    <property type="entry name" value="SERINE_THREONINE-PROTEIN KINASE NEKL-3"/>
    <property type="match status" value="1"/>
</dbReference>
<protein>
    <recommendedName>
        <fullName evidence="1">non-specific serine/threonine protein kinase</fullName>
        <ecNumber evidence="1">2.7.11.1</ecNumber>
    </recommendedName>
</protein>
<dbReference type="InterPro" id="IPR011009">
    <property type="entry name" value="Kinase-like_dom_sf"/>
</dbReference>
<keyword evidence="11" id="KW-1185">Reference proteome</keyword>
<dbReference type="PROSITE" id="PS50011">
    <property type="entry name" value="PROTEIN_KINASE_DOM"/>
    <property type="match status" value="1"/>
</dbReference>
<keyword evidence="3" id="KW-0808">Transferase</keyword>
<dbReference type="SMART" id="SM00220">
    <property type="entry name" value="S_TKc"/>
    <property type="match status" value="1"/>
</dbReference>
<dbReference type="InterPro" id="IPR000719">
    <property type="entry name" value="Prot_kinase_dom"/>
</dbReference>
<dbReference type="GO" id="GO:0005524">
    <property type="term" value="F:ATP binding"/>
    <property type="evidence" value="ECO:0007669"/>
    <property type="project" value="UniProtKB-UniRule"/>
</dbReference>
<evidence type="ECO:0000256" key="2">
    <source>
        <dbReference type="ARBA" id="ARBA00022527"/>
    </source>
</evidence>
<evidence type="ECO:0000256" key="8">
    <source>
        <dbReference type="SAM" id="Phobius"/>
    </source>
</evidence>
<dbReference type="PROSITE" id="PS00108">
    <property type="entry name" value="PROTEIN_KINASE_ST"/>
    <property type="match status" value="1"/>
</dbReference>
<evidence type="ECO:0000313" key="10">
    <source>
        <dbReference type="EMBL" id="TDD54457.1"/>
    </source>
</evidence>
<keyword evidence="8" id="KW-1133">Transmembrane helix</keyword>
<dbReference type="InterPro" id="IPR017441">
    <property type="entry name" value="Protein_kinase_ATP_BS"/>
</dbReference>
<evidence type="ECO:0000256" key="1">
    <source>
        <dbReference type="ARBA" id="ARBA00012513"/>
    </source>
</evidence>
<evidence type="ECO:0000313" key="11">
    <source>
        <dbReference type="Proteomes" id="UP000295124"/>
    </source>
</evidence>
<evidence type="ECO:0000256" key="5">
    <source>
        <dbReference type="ARBA" id="ARBA00022777"/>
    </source>
</evidence>
<organism evidence="10 11">
    <name type="scientific">Kribbella antibiotica</name>
    <dbReference type="NCBI Taxonomy" id="190195"/>
    <lineage>
        <taxon>Bacteria</taxon>
        <taxon>Bacillati</taxon>
        <taxon>Actinomycetota</taxon>
        <taxon>Actinomycetes</taxon>
        <taxon>Propionibacteriales</taxon>
        <taxon>Kribbellaceae</taxon>
        <taxon>Kribbella</taxon>
    </lineage>
</organism>
<proteinExistence type="predicted"/>